<proteinExistence type="predicted"/>
<sequence length="85" mass="9218">MTDIMRDCPNSPDPELIEGTQDWPRRKRPAQDGRDGPTWRNPAPWRLAIRIGERIAAAAFAPLGLPAGGDTLGRSAVALSETAIQ</sequence>
<dbReference type="RefSeq" id="WP_159978158.1">
    <property type="nucleotide sequence ID" value="NZ_BLIV01000005.1"/>
</dbReference>
<evidence type="ECO:0000313" key="3">
    <source>
        <dbReference type="Proteomes" id="UP000436522"/>
    </source>
</evidence>
<dbReference type="EMBL" id="BLIV01000005">
    <property type="protein sequence ID" value="GFE50921.1"/>
    <property type="molecule type" value="Genomic_DNA"/>
</dbReference>
<dbReference type="AlphaFoldDB" id="A0A640VV12"/>
<dbReference type="Proteomes" id="UP000436522">
    <property type="component" value="Unassembled WGS sequence"/>
</dbReference>
<reference evidence="2 3" key="1">
    <citation type="submission" date="2019-12" db="EMBL/GenBank/DDBJ databases">
        <title>Roseobacter cerasinus sp. nov., isolated from seawater around aquaculture.</title>
        <authorList>
            <person name="Muramatsu S."/>
            <person name="Takabe Y."/>
            <person name="Mori K."/>
            <person name="Takaichi S."/>
            <person name="Hanada S."/>
        </authorList>
    </citation>
    <scope>NUCLEOTIDE SEQUENCE [LARGE SCALE GENOMIC DNA]</scope>
    <source>
        <strain evidence="2 3">AI77</strain>
    </source>
</reference>
<comment type="caution">
    <text evidence="2">The sequence shown here is derived from an EMBL/GenBank/DDBJ whole genome shotgun (WGS) entry which is preliminary data.</text>
</comment>
<evidence type="ECO:0000256" key="1">
    <source>
        <dbReference type="SAM" id="MobiDB-lite"/>
    </source>
</evidence>
<gene>
    <name evidence="2" type="ORF">So717_26740</name>
</gene>
<protein>
    <submittedName>
        <fullName evidence="2">Uncharacterized protein</fullName>
    </submittedName>
</protein>
<evidence type="ECO:0000313" key="2">
    <source>
        <dbReference type="EMBL" id="GFE50921.1"/>
    </source>
</evidence>
<feature type="region of interest" description="Disordered" evidence="1">
    <location>
        <begin position="1"/>
        <end position="42"/>
    </location>
</feature>
<organism evidence="2 3">
    <name type="scientific">Roseobacter cerasinus</name>
    <dbReference type="NCBI Taxonomy" id="2602289"/>
    <lineage>
        <taxon>Bacteria</taxon>
        <taxon>Pseudomonadati</taxon>
        <taxon>Pseudomonadota</taxon>
        <taxon>Alphaproteobacteria</taxon>
        <taxon>Rhodobacterales</taxon>
        <taxon>Roseobacteraceae</taxon>
        <taxon>Roseobacter</taxon>
    </lineage>
</organism>
<accession>A0A640VV12</accession>
<keyword evidence="3" id="KW-1185">Reference proteome</keyword>
<name>A0A640VV12_9RHOB</name>